<dbReference type="Proteomes" id="UP000612055">
    <property type="component" value="Unassembled WGS sequence"/>
</dbReference>
<dbReference type="AlphaFoldDB" id="A0A836BRQ6"/>
<evidence type="ECO:0000256" key="1">
    <source>
        <dbReference type="SAM" id="MobiDB-lite"/>
    </source>
</evidence>
<feature type="region of interest" description="Disordered" evidence="1">
    <location>
        <begin position="320"/>
        <end position="347"/>
    </location>
</feature>
<proteinExistence type="predicted"/>
<dbReference type="OrthoDB" id="532557at2759"/>
<feature type="compositionally biased region" description="Basic residues" evidence="1">
    <location>
        <begin position="337"/>
        <end position="347"/>
    </location>
</feature>
<name>A0A836BRQ6_9CHLO</name>
<dbReference type="EMBL" id="JAEHOE010000112">
    <property type="protein sequence ID" value="KAG2486430.1"/>
    <property type="molecule type" value="Genomic_DNA"/>
</dbReference>
<sequence>MVAGASPAAPSPLPPGLAAPRLQQEGAGWRDVGLLPRRYVRAVDTIRGLASARLMSEHEAWARGLHAGVEWDAPTHTIRGRSAVVAAVYWFKWAAAGVEVQPQMYRLVELSPRRSLLELALAAHLRPRRPWWGPGAWALPEEVVVRATDLIHVSLGPSPDGSDDVITRIQGTLDNWGGLPWPLCWLLGFPLGSLPAATRPLWAPLAAAFDPSLRPPSQHAAAALAAARHRASATASAAGELSGATGEAGGEAGAKVAEGADRVAHAAARAAEGASAALYRAGEAVGLRGLGVEAGNVAERAAAAVGSAAEGVGAAAERLAGAGPEPAVEAGTAQGKGKARGRQGKGK</sequence>
<accession>A0A836BRQ6</accession>
<evidence type="ECO:0000313" key="2">
    <source>
        <dbReference type="EMBL" id="KAG2486430.1"/>
    </source>
</evidence>
<keyword evidence="3" id="KW-1185">Reference proteome</keyword>
<gene>
    <name evidence="2" type="ORF">HYH03_014877</name>
</gene>
<feature type="compositionally biased region" description="Low complexity" evidence="1">
    <location>
        <begin position="320"/>
        <end position="336"/>
    </location>
</feature>
<comment type="caution">
    <text evidence="2">The sequence shown here is derived from an EMBL/GenBank/DDBJ whole genome shotgun (WGS) entry which is preliminary data.</text>
</comment>
<protein>
    <submittedName>
        <fullName evidence="2">Uncharacterized protein</fullName>
    </submittedName>
</protein>
<evidence type="ECO:0000313" key="3">
    <source>
        <dbReference type="Proteomes" id="UP000612055"/>
    </source>
</evidence>
<organism evidence="2 3">
    <name type="scientific">Edaphochlamys debaryana</name>
    <dbReference type="NCBI Taxonomy" id="47281"/>
    <lineage>
        <taxon>Eukaryota</taxon>
        <taxon>Viridiplantae</taxon>
        <taxon>Chlorophyta</taxon>
        <taxon>core chlorophytes</taxon>
        <taxon>Chlorophyceae</taxon>
        <taxon>CS clade</taxon>
        <taxon>Chlamydomonadales</taxon>
        <taxon>Chlamydomonadales incertae sedis</taxon>
        <taxon>Edaphochlamys</taxon>
    </lineage>
</organism>
<reference evidence="2" key="1">
    <citation type="journal article" date="2020" name="bioRxiv">
        <title>Comparative genomics of Chlamydomonas.</title>
        <authorList>
            <person name="Craig R.J."/>
            <person name="Hasan A.R."/>
            <person name="Ness R.W."/>
            <person name="Keightley P.D."/>
        </authorList>
    </citation>
    <scope>NUCLEOTIDE SEQUENCE</scope>
    <source>
        <strain evidence="2">CCAP 11/70</strain>
    </source>
</reference>